<dbReference type="AlphaFoldDB" id="X1DIU7"/>
<name>X1DIU7_9ZZZZ</name>
<evidence type="ECO:0000256" key="1">
    <source>
        <dbReference type="ARBA" id="ARBA00005560"/>
    </source>
</evidence>
<dbReference type="FunFam" id="3.30.310.10:FF:000007">
    <property type="entry name" value="TATA-box-binding protein"/>
    <property type="match status" value="1"/>
</dbReference>
<gene>
    <name evidence="4" type="ORF">S01H4_39056</name>
</gene>
<dbReference type="HAMAP" id="MF_00408">
    <property type="entry name" value="TATA_bind_prot_arch"/>
    <property type="match status" value="1"/>
</dbReference>
<dbReference type="InterPro" id="IPR000814">
    <property type="entry name" value="TBP"/>
</dbReference>
<dbReference type="SUPFAM" id="SSF55945">
    <property type="entry name" value="TATA-box binding protein-like"/>
    <property type="match status" value="2"/>
</dbReference>
<comment type="similarity">
    <text evidence="1">Belongs to the TBP family.</text>
</comment>
<dbReference type="CDD" id="cd00652">
    <property type="entry name" value="TBP_TLF"/>
    <property type="match status" value="1"/>
</dbReference>
<dbReference type="PROSITE" id="PS00351">
    <property type="entry name" value="TFIID"/>
    <property type="match status" value="1"/>
</dbReference>
<dbReference type="InterPro" id="IPR030491">
    <property type="entry name" value="TBP_CS"/>
</dbReference>
<dbReference type="GO" id="GO:0006352">
    <property type="term" value="P:DNA-templated transcription initiation"/>
    <property type="evidence" value="ECO:0007669"/>
    <property type="project" value="InterPro"/>
</dbReference>
<dbReference type="InterPro" id="IPR012295">
    <property type="entry name" value="TBP_dom_sf"/>
</dbReference>
<evidence type="ECO:0008006" key="5">
    <source>
        <dbReference type="Google" id="ProtNLM"/>
    </source>
</evidence>
<keyword evidence="3" id="KW-0804">Transcription</keyword>
<comment type="caution">
    <text evidence="4">The sequence shown here is derived from an EMBL/GenBank/DDBJ whole genome shotgun (WGS) entry which is preliminary data.</text>
</comment>
<sequence length="208" mass="23837">EKTIEPKDLDIKVVNVVASVTLDQKLDLIDIMKTFNYTRVEYRPKQFPGLVFRLKKPKTAHLIFSTGKMVCTGAKSKKLAHRAVHKVVRELKNEGIIILKKPKIVIQNMVASANFKKNIDLETAFDILDNTMYEPEQFPGLIYRMKNPKTVLLLFSSGKIVCTGAKSEEMVNESVINMYNILQDYELLFTPGDFSNQQVPRIKLTFKR</sequence>
<dbReference type="PRINTS" id="PR00686">
    <property type="entry name" value="TIFACTORIID"/>
</dbReference>
<organism evidence="4">
    <name type="scientific">marine sediment metagenome</name>
    <dbReference type="NCBI Taxonomy" id="412755"/>
    <lineage>
        <taxon>unclassified sequences</taxon>
        <taxon>metagenomes</taxon>
        <taxon>ecological metagenomes</taxon>
    </lineage>
</organism>
<dbReference type="PANTHER" id="PTHR10126">
    <property type="entry name" value="TATA-BOX BINDING PROTEIN"/>
    <property type="match status" value="1"/>
</dbReference>
<evidence type="ECO:0000256" key="3">
    <source>
        <dbReference type="ARBA" id="ARBA00023163"/>
    </source>
</evidence>
<keyword evidence="2" id="KW-0238">DNA-binding</keyword>
<feature type="non-terminal residue" evidence="4">
    <location>
        <position position="1"/>
    </location>
</feature>
<dbReference type="GO" id="GO:0003677">
    <property type="term" value="F:DNA binding"/>
    <property type="evidence" value="ECO:0007669"/>
    <property type="project" value="UniProtKB-KW"/>
</dbReference>
<dbReference type="EMBL" id="BART01021116">
    <property type="protein sequence ID" value="GAG96336.1"/>
    <property type="molecule type" value="Genomic_DNA"/>
</dbReference>
<dbReference type="Gene3D" id="3.30.310.10">
    <property type="entry name" value="TATA-Binding Protein"/>
    <property type="match status" value="2"/>
</dbReference>
<evidence type="ECO:0000256" key="2">
    <source>
        <dbReference type="ARBA" id="ARBA00023125"/>
    </source>
</evidence>
<proteinExistence type="inferred from homology"/>
<accession>X1DIU7</accession>
<protein>
    <recommendedName>
        <fullName evidence="5">TATA-box-binding protein</fullName>
    </recommendedName>
</protein>
<dbReference type="Pfam" id="PF00352">
    <property type="entry name" value="TBP"/>
    <property type="match status" value="2"/>
</dbReference>
<evidence type="ECO:0000313" key="4">
    <source>
        <dbReference type="EMBL" id="GAG96336.1"/>
    </source>
</evidence>
<reference evidence="4" key="1">
    <citation type="journal article" date="2014" name="Front. Microbiol.">
        <title>High frequency of phylogenetically diverse reductive dehalogenase-homologous genes in deep subseafloor sedimentary metagenomes.</title>
        <authorList>
            <person name="Kawai M."/>
            <person name="Futagami T."/>
            <person name="Toyoda A."/>
            <person name="Takaki Y."/>
            <person name="Nishi S."/>
            <person name="Hori S."/>
            <person name="Arai W."/>
            <person name="Tsubouchi T."/>
            <person name="Morono Y."/>
            <person name="Uchiyama I."/>
            <person name="Ito T."/>
            <person name="Fujiyama A."/>
            <person name="Inagaki F."/>
            <person name="Takami H."/>
        </authorList>
    </citation>
    <scope>NUCLEOTIDE SEQUENCE</scope>
    <source>
        <strain evidence="4">Expedition CK06-06</strain>
    </source>
</reference>